<feature type="binding site" evidence="2">
    <location>
        <position position="211"/>
    </location>
    <ligand>
        <name>ATP</name>
        <dbReference type="ChEBI" id="CHEBI:30616"/>
    </ligand>
</feature>
<keyword evidence="1 2" id="KW-0784">Thiamine biosynthesis</keyword>
<keyword evidence="2" id="KW-0479">Metal-binding</keyword>
<dbReference type="GO" id="GO:0005524">
    <property type="term" value="F:ATP binding"/>
    <property type="evidence" value="ECO:0007669"/>
    <property type="project" value="UniProtKB-UniRule"/>
</dbReference>
<keyword evidence="2" id="KW-0067">ATP-binding</keyword>
<keyword evidence="2 5" id="KW-0418">Kinase</keyword>
<dbReference type="Gene3D" id="3.90.650.10">
    <property type="entry name" value="PurM-like C-terminal domain"/>
    <property type="match status" value="1"/>
</dbReference>
<dbReference type="CDD" id="cd02194">
    <property type="entry name" value="ThiL"/>
    <property type="match status" value="1"/>
</dbReference>
<accession>A0A853G7T3</accession>
<dbReference type="UniPathway" id="UPA00060">
    <property type="reaction ID" value="UER00142"/>
</dbReference>
<dbReference type="Pfam" id="PF00586">
    <property type="entry name" value="AIRS"/>
    <property type="match status" value="1"/>
</dbReference>
<feature type="binding site" evidence="2">
    <location>
        <position position="71"/>
    </location>
    <ligand>
        <name>Mg(2+)</name>
        <dbReference type="ChEBI" id="CHEBI:18420"/>
        <label>2</label>
    </ligand>
</feature>
<dbReference type="EC" id="2.7.4.16" evidence="2"/>
<feature type="binding site" evidence="2">
    <location>
        <position position="43"/>
    </location>
    <ligand>
        <name>Mg(2+)</name>
        <dbReference type="ChEBI" id="CHEBI:18420"/>
        <label>1</label>
    </ligand>
</feature>
<dbReference type="NCBIfam" id="TIGR01379">
    <property type="entry name" value="thiL"/>
    <property type="match status" value="1"/>
</dbReference>
<dbReference type="Proteomes" id="UP000559809">
    <property type="component" value="Unassembled WGS sequence"/>
</dbReference>
<feature type="binding site" evidence="2">
    <location>
        <position position="26"/>
    </location>
    <ligand>
        <name>Mg(2+)</name>
        <dbReference type="ChEBI" id="CHEBI:18420"/>
        <label>3</label>
    </ligand>
</feature>
<evidence type="ECO:0000313" key="6">
    <source>
        <dbReference type="Proteomes" id="UP000559809"/>
    </source>
</evidence>
<feature type="binding site" evidence="2">
    <location>
        <position position="41"/>
    </location>
    <ligand>
        <name>Mg(2+)</name>
        <dbReference type="ChEBI" id="CHEBI:18420"/>
        <label>4</label>
    </ligand>
</feature>
<dbReference type="GO" id="GO:0009030">
    <property type="term" value="F:thiamine-phosphate kinase activity"/>
    <property type="evidence" value="ECO:0007669"/>
    <property type="project" value="UniProtKB-UniRule"/>
</dbReference>
<dbReference type="PANTHER" id="PTHR30270:SF0">
    <property type="entry name" value="THIAMINE-MONOPHOSPHATE KINASE"/>
    <property type="match status" value="1"/>
</dbReference>
<comment type="miscellaneous">
    <text evidence="2">Reaction mechanism of ThiL seems to utilize a direct, inline transfer of the gamma-phosphate of ATP to TMP rather than a phosphorylated enzyme intermediate.</text>
</comment>
<evidence type="ECO:0000256" key="2">
    <source>
        <dbReference type="HAMAP-Rule" id="MF_02128"/>
    </source>
</evidence>
<evidence type="ECO:0000259" key="3">
    <source>
        <dbReference type="Pfam" id="PF00586"/>
    </source>
</evidence>
<keyword evidence="2" id="KW-0547">Nucleotide-binding</keyword>
<keyword evidence="6" id="KW-1185">Reference proteome</keyword>
<feature type="binding site" evidence="2">
    <location>
        <position position="261"/>
    </location>
    <ligand>
        <name>substrate</name>
    </ligand>
</feature>
<feature type="binding site" evidence="2">
    <location>
        <position position="118"/>
    </location>
    <ligand>
        <name>Mg(2+)</name>
        <dbReference type="ChEBI" id="CHEBI:18420"/>
        <label>1</label>
    </ligand>
</feature>
<dbReference type="SUPFAM" id="SSF56042">
    <property type="entry name" value="PurM C-terminal domain-like"/>
    <property type="match status" value="1"/>
</dbReference>
<feature type="domain" description="PurM-like N-terminal" evidence="3">
    <location>
        <begin position="24"/>
        <end position="136"/>
    </location>
</feature>
<dbReference type="AlphaFoldDB" id="A0A853G7T3"/>
<reference evidence="5 6" key="1">
    <citation type="submission" date="2020-07" db="EMBL/GenBank/DDBJ databases">
        <title>Taxonomic revisions and descriptions of new bacterial species based on genomic comparisons in the high-G+C-content subgroup of the family Alcaligenaceae.</title>
        <authorList>
            <person name="Szabo A."/>
            <person name="Felfoldi T."/>
        </authorList>
    </citation>
    <scope>NUCLEOTIDE SEQUENCE [LARGE SCALE GENOMIC DNA]</scope>
    <source>
        <strain evidence="5 6">LMG 24012</strain>
    </source>
</reference>
<feature type="binding site" evidence="2">
    <location>
        <position position="26"/>
    </location>
    <ligand>
        <name>Mg(2+)</name>
        <dbReference type="ChEBI" id="CHEBI:18420"/>
        <label>4</label>
    </ligand>
</feature>
<dbReference type="InterPro" id="IPR036921">
    <property type="entry name" value="PurM-like_N_sf"/>
</dbReference>
<feature type="binding site" evidence="2">
    <location>
        <position position="144"/>
    </location>
    <ligand>
        <name>ATP</name>
        <dbReference type="ChEBI" id="CHEBI:30616"/>
    </ligand>
</feature>
<dbReference type="Pfam" id="PF02769">
    <property type="entry name" value="AIRS_C"/>
    <property type="match status" value="1"/>
</dbReference>
<sequence>MSTEFDLIARYFDRPAPPGYLGVGDDCALIPLTPGHRLATSTDLLIQGRHFFPDMDPRALGHKALAVNLSDLAAMGARPLACLLGLSVPSVDHAWLEAFAGGFHALAQRAGCPLVGGDTTRSEGGIAISVTVMGEVPPGDALRRSAARAGDDIWLTGTLGAPDVALRLLQGRLPPDERLLAGTRRRLEWPEPPLAFAAALAGIAHAALDISDGLVQDLGHILKASACGAELDYAELPVDEALAEAGLADELIRDAVLAGGDVYQLCFTAAPAERARILDLAGHMAQRVSRVGRILAAPGLRLRHGDRAVALPAQGGFDHFS</sequence>
<dbReference type="SUPFAM" id="SSF55326">
    <property type="entry name" value="PurM N-terminal domain-like"/>
    <property type="match status" value="1"/>
</dbReference>
<dbReference type="Gene3D" id="3.30.1330.10">
    <property type="entry name" value="PurM-like, N-terminal domain"/>
    <property type="match status" value="1"/>
</dbReference>
<evidence type="ECO:0000256" key="1">
    <source>
        <dbReference type="ARBA" id="ARBA00022977"/>
    </source>
</evidence>
<dbReference type="InterPro" id="IPR036676">
    <property type="entry name" value="PurM-like_C_sf"/>
</dbReference>
<comment type="similarity">
    <text evidence="2">Belongs to the thiamine-monophosphate kinase family.</text>
</comment>
<keyword evidence="2" id="KW-0460">Magnesium</keyword>
<dbReference type="HAMAP" id="MF_02128">
    <property type="entry name" value="TMP_kinase"/>
    <property type="match status" value="1"/>
</dbReference>
<comment type="pathway">
    <text evidence="2">Cofactor biosynthesis; thiamine diphosphate biosynthesis; thiamine diphosphate from thiamine phosphate: step 1/1.</text>
</comment>
<gene>
    <name evidence="2 5" type="primary">thiL</name>
    <name evidence="5" type="ORF">H0A72_15390</name>
</gene>
<dbReference type="RefSeq" id="WP_180156905.1">
    <property type="nucleotide sequence ID" value="NZ_JACCEM010000008.1"/>
</dbReference>
<dbReference type="PANTHER" id="PTHR30270">
    <property type="entry name" value="THIAMINE-MONOPHOSPHATE KINASE"/>
    <property type="match status" value="1"/>
</dbReference>
<feature type="binding site" evidence="2">
    <location>
        <begin position="117"/>
        <end position="118"/>
    </location>
    <ligand>
        <name>ATP</name>
        <dbReference type="ChEBI" id="CHEBI:30616"/>
    </ligand>
</feature>
<evidence type="ECO:0000313" key="5">
    <source>
        <dbReference type="EMBL" id="NYT50701.1"/>
    </source>
</evidence>
<name>A0A853G7T3_9BURK</name>
<dbReference type="GO" id="GO:0009228">
    <property type="term" value="P:thiamine biosynthetic process"/>
    <property type="evidence" value="ECO:0007669"/>
    <property type="project" value="UniProtKB-KW"/>
</dbReference>
<organism evidence="5 6">
    <name type="scientific">Parapusillimonas granuli</name>
    <dbReference type="NCBI Taxonomy" id="380911"/>
    <lineage>
        <taxon>Bacteria</taxon>
        <taxon>Pseudomonadati</taxon>
        <taxon>Pseudomonadota</taxon>
        <taxon>Betaproteobacteria</taxon>
        <taxon>Burkholderiales</taxon>
        <taxon>Alcaligenaceae</taxon>
        <taxon>Parapusillimonas</taxon>
    </lineage>
</organism>
<protein>
    <recommendedName>
        <fullName evidence="2">Thiamine-monophosphate kinase</fullName>
        <shortName evidence="2">TMP kinase</shortName>
        <shortName evidence="2">Thiamine-phosphate kinase</shortName>
        <ecNumber evidence="2">2.7.4.16</ecNumber>
    </recommendedName>
</protein>
<dbReference type="InterPro" id="IPR016188">
    <property type="entry name" value="PurM-like_N"/>
</dbReference>
<evidence type="ECO:0000259" key="4">
    <source>
        <dbReference type="Pfam" id="PF02769"/>
    </source>
</evidence>
<dbReference type="InterPro" id="IPR006283">
    <property type="entry name" value="ThiL-like"/>
</dbReference>
<proteinExistence type="inferred from homology"/>
<dbReference type="EMBL" id="JACCEM010000008">
    <property type="protein sequence ID" value="NYT50701.1"/>
    <property type="molecule type" value="Genomic_DNA"/>
</dbReference>
<feature type="binding site" evidence="2">
    <location>
        <position position="317"/>
    </location>
    <ligand>
        <name>substrate</name>
    </ligand>
</feature>
<feature type="binding site" evidence="2">
    <location>
        <position position="71"/>
    </location>
    <ligand>
        <name>Mg(2+)</name>
        <dbReference type="ChEBI" id="CHEBI:18420"/>
        <label>3</label>
    </ligand>
</feature>
<feature type="binding site" evidence="2">
    <location>
        <position position="209"/>
    </location>
    <ligand>
        <name>Mg(2+)</name>
        <dbReference type="ChEBI" id="CHEBI:18420"/>
        <label>3</label>
    </ligand>
</feature>
<comment type="caution">
    <text evidence="2">Lacks conserved residue(s) required for the propagation of feature annotation.</text>
</comment>
<comment type="caution">
    <text evidence="5">The sequence shown here is derived from an EMBL/GenBank/DDBJ whole genome shotgun (WGS) entry which is preliminary data.</text>
</comment>
<feature type="binding site" evidence="2">
    <location>
        <position position="43"/>
    </location>
    <ligand>
        <name>Mg(2+)</name>
        <dbReference type="ChEBI" id="CHEBI:18420"/>
        <label>2</label>
    </ligand>
</feature>
<feature type="binding site" evidence="2">
    <location>
        <position position="71"/>
    </location>
    <ligand>
        <name>Mg(2+)</name>
        <dbReference type="ChEBI" id="CHEBI:18420"/>
        <label>4</label>
    </ligand>
</feature>
<dbReference type="GO" id="GO:0009229">
    <property type="term" value="P:thiamine diphosphate biosynthetic process"/>
    <property type="evidence" value="ECO:0007669"/>
    <property type="project" value="UniProtKB-UniRule"/>
</dbReference>
<keyword evidence="2 5" id="KW-0808">Transferase</keyword>
<feature type="binding site" evidence="2">
    <location>
        <position position="50"/>
    </location>
    <ligand>
        <name>substrate</name>
    </ligand>
</feature>
<comment type="function">
    <text evidence="2">Catalyzes the ATP-dependent phosphorylation of thiamine-monophosphate (TMP) to form thiamine-pyrophosphate (TPP), the active form of vitamin B1.</text>
</comment>
<dbReference type="GO" id="GO:0000287">
    <property type="term" value="F:magnesium ion binding"/>
    <property type="evidence" value="ECO:0007669"/>
    <property type="project" value="UniProtKB-UniRule"/>
</dbReference>
<comment type="catalytic activity">
    <reaction evidence="2">
        <text>thiamine phosphate + ATP = thiamine diphosphate + ADP</text>
        <dbReference type="Rhea" id="RHEA:15913"/>
        <dbReference type="ChEBI" id="CHEBI:30616"/>
        <dbReference type="ChEBI" id="CHEBI:37575"/>
        <dbReference type="ChEBI" id="CHEBI:58937"/>
        <dbReference type="ChEBI" id="CHEBI:456216"/>
        <dbReference type="EC" id="2.7.4.16"/>
    </reaction>
</comment>
<feature type="binding site" evidence="2">
    <location>
        <position position="212"/>
    </location>
    <ligand>
        <name>Mg(2+)</name>
        <dbReference type="ChEBI" id="CHEBI:18420"/>
        <label>5</label>
    </ligand>
</feature>
<feature type="domain" description="PurM-like C-terminal" evidence="4">
    <location>
        <begin position="195"/>
        <end position="303"/>
    </location>
</feature>
<feature type="binding site" evidence="2">
    <location>
        <position position="42"/>
    </location>
    <ligand>
        <name>Mg(2+)</name>
        <dbReference type="ChEBI" id="CHEBI:18420"/>
        <label>1</label>
    </ligand>
</feature>
<dbReference type="InterPro" id="IPR010918">
    <property type="entry name" value="PurM-like_C_dom"/>
</dbReference>
<dbReference type="PIRSF" id="PIRSF005303">
    <property type="entry name" value="Thiam_monoph_kin"/>
    <property type="match status" value="1"/>
</dbReference>